<proteinExistence type="predicted"/>
<keyword evidence="1" id="KW-0812">Transmembrane</keyword>
<organism evidence="2 3">
    <name type="scientific">Cetraspora pellucida</name>
    <dbReference type="NCBI Taxonomy" id="1433469"/>
    <lineage>
        <taxon>Eukaryota</taxon>
        <taxon>Fungi</taxon>
        <taxon>Fungi incertae sedis</taxon>
        <taxon>Mucoromycota</taxon>
        <taxon>Glomeromycotina</taxon>
        <taxon>Glomeromycetes</taxon>
        <taxon>Diversisporales</taxon>
        <taxon>Gigasporaceae</taxon>
        <taxon>Cetraspora</taxon>
    </lineage>
</organism>
<dbReference type="OrthoDB" id="432528at2759"/>
<keyword evidence="3" id="KW-1185">Reference proteome</keyword>
<reference evidence="2" key="1">
    <citation type="submission" date="2021-06" db="EMBL/GenBank/DDBJ databases">
        <authorList>
            <person name="Kallberg Y."/>
            <person name="Tangrot J."/>
            <person name="Rosling A."/>
        </authorList>
    </citation>
    <scope>NUCLEOTIDE SEQUENCE</scope>
    <source>
        <strain evidence="2">FL966</strain>
    </source>
</reference>
<sequence>NIVWVDLSSITDRINRTASTACIGEKKSNHLLWWRECRNNATKRKFAQCITSENAIYIYDGHDLFSIVKLDTSNSILQPNSSFIVLDTLTFTWSSPTISTGDKSGNITNDIFLLDVSLKDNYKWSTVFDPAKLLQYIPATTDIMSAPTSNSLSVNFGALIGGTFVGITGLIIISAVSAIMVKRYGHYPTFISQEETSHQIE</sequence>
<accession>A0A9N9PEN1</accession>
<name>A0A9N9PEN1_9GLOM</name>
<feature type="non-terminal residue" evidence="2">
    <location>
        <position position="201"/>
    </location>
</feature>
<dbReference type="Proteomes" id="UP000789759">
    <property type="component" value="Unassembled WGS sequence"/>
</dbReference>
<gene>
    <name evidence="2" type="ORF">CPELLU_LOCUS18856</name>
</gene>
<feature type="transmembrane region" description="Helical" evidence="1">
    <location>
        <begin position="156"/>
        <end position="181"/>
    </location>
</feature>
<keyword evidence="1" id="KW-0472">Membrane</keyword>
<protein>
    <submittedName>
        <fullName evidence="2">12058_t:CDS:1</fullName>
    </submittedName>
</protein>
<dbReference type="EMBL" id="CAJVQA010040372">
    <property type="protein sequence ID" value="CAG8812974.1"/>
    <property type="molecule type" value="Genomic_DNA"/>
</dbReference>
<feature type="non-terminal residue" evidence="2">
    <location>
        <position position="1"/>
    </location>
</feature>
<dbReference type="AlphaFoldDB" id="A0A9N9PEN1"/>
<evidence type="ECO:0000256" key="1">
    <source>
        <dbReference type="SAM" id="Phobius"/>
    </source>
</evidence>
<evidence type="ECO:0000313" key="2">
    <source>
        <dbReference type="EMBL" id="CAG8812974.1"/>
    </source>
</evidence>
<keyword evidence="1" id="KW-1133">Transmembrane helix</keyword>
<comment type="caution">
    <text evidence="2">The sequence shown here is derived from an EMBL/GenBank/DDBJ whole genome shotgun (WGS) entry which is preliminary data.</text>
</comment>
<evidence type="ECO:0000313" key="3">
    <source>
        <dbReference type="Proteomes" id="UP000789759"/>
    </source>
</evidence>